<comment type="subcellular location">
    <subcellularLocation>
        <location evidence="1">Cell membrane</location>
        <topology evidence="1">Multi-pass membrane protein</topology>
    </subcellularLocation>
</comment>
<dbReference type="AlphaFoldDB" id="A0A401ZUF1"/>
<feature type="transmembrane region" description="Helical" evidence="7">
    <location>
        <begin position="400"/>
        <end position="421"/>
    </location>
</feature>
<keyword evidence="5 7" id="KW-0472">Membrane</keyword>
<keyword evidence="11" id="KW-1185">Reference proteome</keyword>
<accession>A0A401ZUF1</accession>
<comment type="caution">
    <text evidence="10">The sequence shown here is derived from an EMBL/GenBank/DDBJ whole genome shotgun (WGS) entry which is preliminary data.</text>
</comment>
<dbReference type="RefSeq" id="WP_126578020.1">
    <property type="nucleotide sequence ID" value="NZ_BIFR01000001.1"/>
</dbReference>
<evidence type="ECO:0000313" key="11">
    <source>
        <dbReference type="Proteomes" id="UP000287352"/>
    </source>
</evidence>
<reference evidence="11" key="1">
    <citation type="submission" date="2018-12" db="EMBL/GenBank/DDBJ databases">
        <title>Tengunoibacter tsumagoiensis gen. nov., sp. nov., Dictyobacter kobayashii sp. nov., D. alpinus sp. nov., and D. joshuensis sp. nov. and description of Dictyobacteraceae fam. nov. within the order Ktedonobacterales isolated from Tengu-no-mugimeshi.</title>
        <authorList>
            <person name="Wang C.M."/>
            <person name="Zheng Y."/>
            <person name="Sakai Y."/>
            <person name="Toyoda A."/>
            <person name="Minakuchi Y."/>
            <person name="Abe K."/>
            <person name="Yokota A."/>
            <person name="Yabe S."/>
        </authorList>
    </citation>
    <scope>NUCLEOTIDE SEQUENCE [LARGE SCALE GENOMIC DNA]</scope>
    <source>
        <strain evidence="11">Uno3</strain>
    </source>
</reference>
<evidence type="ECO:0000256" key="8">
    <source>
        <dbReference type="SAM" id="SignalP"/>
    </source>
</evidence>
<evidence type="ECO:0000256" key="7">
    <source>
        <dbReference type="SAM" id="Phobius"/>
    </source>
</evidence>
<dbReference type="PROSITE" id="PS00216">
    <property type="entry name" value="SUGAR_TRANSPORT_1"/>
    <property type="match status" value="1"/>
</dbReference>
<dbReference type="Gene3D" id="1.20.1720.10">
    <property type="entry name" value="Multidrug resistance protein D"/>
    <property type="match status" value="1"/>
</dbReference>
<dbReference type="GO" id="GO:0022857">
    <property type="term" value="F:transmembrane transporter activity"/>
    <property type="evidence" value="ECO:0007669"/>
    <property type="project" value="InterPro"/>
</dbReference>
<feature type="chain" id="PRO_5019095722" description="MFS-type drug efflux transporter P55" evidence="8">
    <location>
        <begin position="21"/>
        <end position="546"/>
    </location>
</feature>
<name>A0A401ZUF1_9CHLR</name>
<keyword evidence="3 7" id="KW-0812">Transmembrane</keyword>
<feature type="domain" description="Major facilitator superfamily (MFS) profile" evidence="9">
    <location>
        <begin position="14"/>
        <end position="525"/>
    </location>
</feature>
<feature type="transmembrane region" description="Helical" evidence="7">
    <location>
        <begin position="226"/>
        <end position="247"/>
    </location>
</feature>
<feature type="transmembrane region" description="Helical" evidence="7">
    <location>
        <begin position="498"/>
        <end position="520"/>
    </location>
</feature>
<evidence type="ECO:0000256" key="4">
    <source>
        <dbReference type="ARBA" id="ARBA00022989"/>
    </source>
</evidence>
<evidence type="ECO:0000259" key="9">
    <source>
        <dbReference type="PROSITE" id="PS50850"/>
    </source>
</evidence>
<feature type="transmembrane region" description="Helical" evidence="7">
    <location>
        <begin position="161"/>
        <end position="180"/>
    </location>
</feature>
<feature type="transmembrane region" description="Helical" evidence="7">
    <location>
        <begin position="374"/>
        <end position="394"/>
    </location>
</feature>
<dbReference type="Pfam" id="PF07690">
    <property type="entry name" value="MFS_1"/>
    <property type="match status" value="1"/>
</dbReference>
<dbReference type="Proteomes" id="UP000287352">
    <property type="component" value="Unassembled WGS sequence"/>
</dbReference>
<dbReference type="PANTHER" id="PTHR23501:SF191">
    <property type="entry name" value="VACUOLAR BASIC AMINO ACID TRANSPORTER 4"/>
    <property type="match status" value="1"/>
</dbReference>
<dbReference type="GO" id="GO:0005886">
    <property type="term" value="C:plasma membrane"/>
    <property type="evidence" value="ECO:0007669"/>
    <property type="project" value="UniProtKB-SubCell"/>
</dbReference>
<protein>
    <recommendedName>
        <fullName evidence="6">MFS-type drug efflux transporter P55</fullName>
    </recommendedName>
</protein>
<sequence length="546" mass="57840">MQRLTLKRNGALLAMLAACAAVFLTALDQTVVVTALPQVITDLKISPTHLDRAAWIVSGYLLGYVIVMPLMGRVSDLYGRRRIFLLSLTIFALGSLFCGLAPWLGDLQDLAFLQNVGVDVSSPGLVWLVAARFIQAVGGGAVIPIAMAVAGDLYGYQKRALILGLIGMVTEAGGVLGPLYGTLIMQIWGWPAIFYLNLPIVALLAVLIIFFIPGSFSRTELRPRGAIDLWGALLFGASLLCMSLGLAQEAAQITPQSATATTQETAQNNPWLIAASVVLLLGFVLVEIWLTRRGRTPLIDLTLFKRPMFSAASLVSLLIGAALIIAMVDIPIFFITVLNRPLIESGVALLRLTAMIPVGAVLGGWLCARITCRWTAVLGLVPAIAGFYLMSLWPVDVGQVQITVSTLSGGLGLGLVIAPISTTAMNAAQPQQLGLASSLVTVLRMVGMILGLAALTSWGLGRFRNEAAAFHPSKGVTLGSQSYFTEYAHYLIGAAHDIYTAIFLAAGILCAIAVVPALFLQGSSKVDQPDKAQADSIASSEKAELA</sequence>
<feature type="transmembrane region" description="Helical" evidence="7">
    <location>
        <begin position="125"/>
        <end position="149"/>
    </location>
</feature>
<feature type="transmembrane region" description="Helical" evidence="7">
    <location>
        <begin position="83"/>
        <end position="105"/>
    </location>
</feature>
<feature type="transmembrane region" description="Helical" evidence="7">
    <location>
        <begin position="192"/>
        <end position="214"/>
    </location>
</feature>
<dbReference type="PROSITE" id="PS51257">
    <property type="entry name" value="PROKAR_LIPOPROTEIN"/>
    <property type="match status" value="1"/>
</dbReference>
<keyword evidence="2" id="KW-0813">Transport</keyword>
<dbReference type="EMBL" id="BIFR01000001">
    <property type="protein sequence ID" value="GCE10416.1"/>
    <property type="molecule type" value="Genomic_DNA"/>
</dbReference>
<feature type="transmembrane region" description="Helical" evidence="7">
    <location>
        <begin position="311"/>
        <end position="336"/>
    </location>
</feature>
<keyword evidence="4 7" id="KW-1133">Transmembrane helix</keyword>
<feature type="transmembrane region" description="Helical" evidence="7">
    <location>
        <begin position="348"/>
        <end position="367"/>
    </location>
</feature>
<dbReference type="InterPro" id="IPR036259">
    <property type="entry name" value="MFS_trans_sf"/>
</dbReference>
<dbReference type="OrthoDB" id="146256at2"/>
<evidence type="ECO:0000313" key="10">
    <source>
        <dbReference type="EMBL" id="GCE10416.1"/>
    </source>
</evidence>
<dbReference type="Gene3D" id="1.20.1250.20">
    <property type="entry name" value="MFS general substrate transporter like domains"/>
    <property type="match status" value="1"/>
</dbReference>
<keyword evidence="8" id="KW-0732">Signal</keyword>
<organism evidence="10 11">
    <name type="scientific">Tengunoibacter tsumagoiensis</name>
    <dbReference type="NCBI Taxonomy" id="2014871"/>
    <lineage>
        <taxon>Bacteria</taxon>
        <taxon>Bacillati</taxon>
        <taxon>Chloroflexota</taxon>
        <taxon>Ktedonobacteria</taxon>
        <taxon>Ktedonobacterales</taxon>
        <taxon>Dictyobacteraceae</taxon>
        <taxon>Tengunoibacter</taxon>
    </lineage>
</organism>
<feature type="transmembrane region" description="Helical" evidence="7">
    <location>
        <begin position="271"/>
        <end position="290"/>
    </location>
</feature>
<feature type="transmembrane region" description="Helical" evidence="7">
    <location>
        <begin position="433"/>
        <end position="455"/>
    </location>
</feature>
<evidence type="ECO:0000256" key="6">
    <source>
        <dbReference type="ARBA" id="ARBA00044273"/>
    </source>
</evidence>
<evidence type="ECO:0000256" key="2">
    <source>
        <dbReference type="ARBA" id="ARBA00022448"/>
    </source>
</evidence>
<evidence type="ECO:0000256" key="3">
    <source>
        <dbReference type="ARBA" id="ARBA00022692"/>
    </source>
</evidence>
<dbReference type="PROSITE" id="PS50850">
    <property type="entry name" value="MFS"/>
    <property type="match status" value="1"/>
</dbReference>
<dbReference type="SUPFAM" id="SSF103473">
    <property type="entry name" value="MFS general substrate transporter"/>
    <property type="match status" value="1"/>
</dbReference>
<dbReference type="InterPro" id="IPR011701">
    <property type="entry name" value="MFS"/>
</dbReference>
<dbReference type="InterPro" id="IPR020846">
    <property type="entry name" value="MFS_dom"/>
</dbReference>
<dbReference type="PANTHER" id="PTHR23501">
    <property type="entry name" value="MAJOR FACILITATOR SUPERFAMILY"/>
    <property type="match status" value="1"/>
</dbReference>
<proteinExistence type="predicted"/>
<feature type="signal peptide" evidence="8">
    <location>
        <begin position="1"/>
        <end position="20"/>
    </location>
</feature>
<evidence type="ECO:0000256" key="1">
    <source>
        <dbReference type="ARBA" id="ARBA00004651"/>
    </source>
</evidence>
<evidence type="ECO:0000256" key="5">
    <source>
        <dbReference type="ARBA" id="ARBA00023136"/>
    </source>
</evidence>
<dbReference type="InterPro" id="IPR005829">
    <property type="entry name" value="Sugar_transporter_CS"/>
</dbReference>
<dbReference type="CDD" id="cd17321">
    <property type="entry name" value="MFS_MMR_MDR_like"/>
    <property type="match status" value="1"/>
</dbReference>
<gene>
    <name evidence="10" type="ORF">KTT_02750</name>
</gene>
<feature type="transmembrane region" description="Helical" evidence="7">
    <location>
        <begin position="53"/>
        <end position="71"/>
    </location>
</feature>